<dbReference type="EMBL" id="JBHLYR010000028">
    <property type="protein sequence ID" value="MFB9992036.1"/>
    <property type="molecule type" value="Genomic_DNA"/>
</dbReference>
<dbReference type="Proteomes" id="UP001589733">
    <property type="component" value="Unassembled WGS sequence"/>
</dbReference>
<accession>A0ABV6AZH5</accession>
<proteinExistence type="predicted"/>
<evidence type="ECO:0008006" key="3">
    <source>
        <dbReference type="Google" id="ProtNLM"/>
    </source>
</evidence>
<keyword evidence="2" id="KW-1185">Reference proteome</keyword>
<evidence type="ECO:0000313" key="1">
    <source>
        <dbReference type="EMBL" id="MFB9992036.1"/>
    </source>
</evidence>
<sequence length="372" mass="42026">MAHAFLFDNQDSYVQFVEAVKAVVTSPVLKETDSVYIVRWGDLLFGQAAQDVPDLFKLALSAVGAAGDVQLRGEEFAECLIQRLVFCVVVEGTDEGEATRIHENLQFSSSYLGYHPVSYSFEIQLQFYRNLLSRKLRIHNNKLEIFYTGGDVENIDPMWIEKLGGHFQITSNQDDGFHGTFLDEFDTVEHFSRVEACKKGLTRLFGSKKANNSILLIEDINPKLSDNVFSAIRAIENLETTEDAAQASLSVRRFVEALADTLFPARETAEGERRLDQAAYRNRIWQYIANAYQHNPAQIEKLGKELDRVDKIANKGIHHHISREGVQQVVDDILSLTSAITDSSLADLRRSGYPFRKSIQTFVKELSKKIDA</sequence>
<name>A0ABV6AZH5_9DEIO</name>
<evidence type="ECO:0000313" key="2">
    <source>
        <dbReference type="Proteomes" id="UP001589733"/>
    </source>
</evidence>
<dbReference type="RefSeq" id="WP_380008158.1">
    <property type="nucleotide sequence ID" value="NZ_JBHLYR010000028.1"/>
</dbReference>
<reference evidence="1 2" key="1">
    <citation type="submission" date="2024-09" db="EMBL/GenBank/DDBJ databases">
        <authorList>
            <person name="Sun Q."/>
            <person name="Mori K."/>
        </authorList>
    </citation>
    <scope>NUCLEOTIDE SEQUENCE [LARGE SCALE GENOMIC DNA]</scope>
    <source>
        <strain evidence="1 2">JCM 13503</strain>
    </source>
</reference>
<organism evidence="1 2">
    <name type="scientific">Deinococcus oregonensis</name>
    <dbReference type="NCBI Taxonomy" id="1805970"/>
    <lineage>
        <taxon>Bacteria</taxon>
        <taxon>Thermotogati</taxon>
        <taxon>Deinococcota</taxon>
        <taxon>Deinococci</taxon>
        <taxon>Deinococcales</taxon>
        <taxon>Deinococcaceae</taxon>
        <taxon>Deinococcus</taxon>
    </lineage>
</organism>
<gene>
    <name evidence="1" type="ORF">ACFFLM_08695</name>
</gene>
<protein>
    <recommendedName>
        <fullName evidence="3">Apea-like HEPN domain-containing protein</fullName>
    </recommendedName>
</protein>
<comment type="caution">
    <text evidence="1">The sequence shown here is derived from an EMBL/GenBank/DDBJ whole genome shotgun (WGS) entry which is preliminary data.</text>
</comment>